<gene>
    <name evidence="3" type="ORF">K435DRAFT_961510</name>
</gene>
<feature type="transmembrane region" description="Helical" evidence="2">
    <location>
        <begin position="109"/>
        <end position="134"/>
    </location>
</feature>
<evidence type="ECO:0000313" key="4">
    <source>
        <dbReference type="Proteomes" id="UP000297245"/>
    </source>
</evidence>
<keyword evidence="2" id="KW-0472">Membrane</keyword>
<sequence>MFVPTFPTSTLELYIRQDPTGQSTSTRSTSSSSTSQSPSSTSISTSSASASSGSSSGTSSSSSSSQSSALTSSTASSTISSSASLTSSSSASASPTELPSSGSNKTGKLVGGIIGGVFGGLIVLSLLSILITAWRRRRHSARKRPRGSAFFDTKKPKNENGTGEQESLNYFLSPSPTPNAVYGNNTTDSTTSVPLLPLPDELRGTEHGDTLNSGQTLAPTYTAERSPYPMEEGFRDRPGRASESSFRSLPMPSPYSEHGHGDSQDDGNQNLGVNELGMPAPSFSATHSSDFRRLSSVNSDFSLAALTAASSLSPNLNPQALPAADLETTPTFEPLPAAAFTEFEMPTFDGVAPSKPVTSTDGLHRAASGSARVTDNPDTTQKP</sequence>
<feature type="compositionally biased region" description="Polar residues" evidence="1">
    <location>
        <begin position="1"/>
        <end position="11"/>
    </location>
</feature>
<dbReference type="EMBL" id="ML179051">
    <property type="protein sequence ID" value="THV05126.1"/>
    <property type="molecule type" value="Genomic_DNA"/>
</dbReference>
<dbReference type="Proteomes" id="UP000297245">
    <property type="component" value="Unassembled WGS sequence"/>
</dbReference>
<feature type="region of interest" description="Disordered" evidence="1">
    <location>
        <begin position="202"/>
        <end position="287"/>
    </location>
</feature>
<keyword evidence="4" id="KW-1185">Reference proteome</keyword>
<dbReference type="AlphaFoldDB" id="A0A4V4HI38"/>
<protein>
    <recommendedName>
        <fullName evidence="5">REJ domain-containing protein</fullName>
    </recommendedName>
</protein>
<feature type="region of interest" description="Disordered" evidence="1">
    <location>
        <begin position="351"/>
        <end position="383"/>
    </location>
</feature>
<proteinExistence type="predicted"/>
<feature type="compositionally biased region" description="Basic residues" evidence="1">
    <location>
        <begin position="137"/>
        <end position="146"/>
    </location>
</feature>
<feature type="compositionally biased region" description="Low complexity" evidence="1">
    <location>
        <begin position="20"/>
        <end position="101"/>
    </location>
</feature>
<organism evidence="3 4">
    <name type="scientific">Dendrothele bispora (strain CBS 962.96)</name>
    <dbReference type="NCBI Taxonomy" id="1314807"/>
    <lineage>
        <taxon>Eukaryota</taxon>
        <taxon>Fungi</taxon>
        <taxon>Dikarya</taxon>
        <taxon>Basidiomycota</taxon>
        <taxon>Agaricomycotina</taxon>
        <taxon>Agaricomycetes</taxon>
        <taxon>Agaricomycetidae</taxon>
        <taxon>Agaricales</taxon>
        <taxon>Agaricales incertae sedis</taxon>
        <taxon>Dendrothele</taxon>
    </lineage>
</organism>
<feature type="region of interest" description="Disordered" evidence="1">
    <location>
        <begin position="1"/>
        <end position="105"/>
    </location>
</feature>
<evidence type="ECO:0000256" key="2">
    <source>
        <dbReference type="SAM" id="Phobius"/>
    </source>
</evidence>
<reference evidence="3 4" key="1">
    <citation type="journal article" date="2019" name="Nat. Ecol. Evol.">
        <title>Megaphylogeny resolves global patterns of mushroom evolution.</title>
        <authorList>
            <person name="Varga T."/>
            <person name="Krizsan K."/>
            <person name="Foldi C."/>
            <person name="Dima B."/>
            <person name="Sanchez-Garcia M."/>
            <person name="Sanchez-Ramirez S."/>
            <person name="Szollosi G.J."/>
            <person name="Szarkandi J.G."/>
            <person name="Papp V."/>
            <person name="Albert L."/>
            <person name="Andreopoulos W."/>
            <person name="Angelini C."/>
            <person name="Antonin V."/>
            <person name="Barry K.W."/>
            <person name="Bougher N.L."/>
            <person name="Buchanan P."/>
            <person name="Buyck B."/>
            <person name="Bense V."/>
            <person name="Catcheside P."/>
            <person name="Chovatia M."/>
            <person name="Cooper J."/>
            <person name="Damon W."/>
            <person name="Desjardin D."/>
            <person name="Finy P."/>
            <person name="Geml J."/>
            <person name="Haridas S."/>
            <person name="Hughes K."/>
            <person name="Justo A."/>
            <person name="Karasinski D."/>
            <person name="Kautmanova I."/>
            <person name="Kiss B."/>
            <person name="Kocsube S."/>
            <person name="Kotiranta H."/>
            <person name="LaButti K.M."/>
            <person name="Lechner B.E."/>
            <person name="Liimatainen K."/>
            <person name="Lipzen A."/>
            <person name="Lukacs Z."/>
            <person name="Mihaltcheva S."/>
            <person name="Morgado L.N."/>
            <person name="Niskanen T."/>
            <person name="Noordeloos M.E."/>
            <person name="Ohm R.A."/>
            <person name="Ortiz-Santana B."/>
            <person name="Ovrebo C."/>
            <person name="Racz N."/>
            <person name="Riley R."/>
            <person name="Savchenko A."/>
            <person name="Shiryaev A."/>
            <person name="Soop K."/>
            <person name="Spirin V."/>
            <person name="Szebenyi C."/>
            <person name="Tomsovsky M."/>
            <person name="Tulloss R.E."/>
            <person name="Uehling J."/>
            <person name="Grigoriev I.V."/>
            <person name="Vagvolgyi C."/>
            <person name="Papp T."/>
            <person name="Martin F.M."/>
            <person name="Miettinen O."/>
            <person name="Hibbett D.S."/>
            <person name="Nagy L.G."/>
        </authorList>
    </citation>
    <scope>NUCLEOTIDE SEQUENCE [LARGE SCALE GENOMIC DNA]</scope>
    <source>
        <strain evidence="3 4">CBS 962.96</strain>
    </source>
</reference>
<feature type="compositionally biased region" description="Polar residues" evidence="1">
    <location>
        <begin position="371"/>
        <end position="383"/>
    </location>
</feature>
<keyword evidence="2" id="KW-0812">Transmembrane</keyword>
<evidence type="ECO:0000313" key="3">
    <source>
        <dbReference type="EMBL" id="THV05126.1"/>
    </source>
</evidence>
<feature type="compositionally biased region" description="Polar residues" evidence="1">
    <location>
        <begin position="210"/>
        <end position="219"/>
    </location>
</feature>
<dbReference type="OrthoDB" id="10670012at2759"/>
<name>A0A4V4HI38_DENBC</name>
<evidence type="ECO:0008006" key="5">
    <source>
        <dbReference type="Google" id="ProtNLM"/>
    </source>
</evidence>
<evidence type="ECO:0000256" key="1">
    <source>
        <dbReference type="SAM" id="MobiDB-lite"/>
    </source>
</evidence>
<feature type="region of interest" description="Disordered" evidence="1">
    <location>
        <begin position="137"/>
        <end position="167"/>
    </location>
</feature>
<keyword evidence="2" id="KW-1133">Transmembrane helix</keyword>
<accession>A0A4V4HI38</accession>